<evidence type="ECO:0000313" key="6">
    <source>
        <dbReference type="EMBL" id="KAK7501533.1"/>
    </source>
</evidence>
<dbReference type="PANTHER" id="PTHR10044:SF139">
    <property type="entry name" value="DEATH-ASSOCIATED INHIBITOR OF APOPTOSIS 2"/>
    <property type="match status" value="1"/>
</dbReference>
<evidence type="ECO:0000259" key="5">
    <source>
        <dbReference type="PROSITE" id="PS50089"/>
    </source>
</evidence>
<feature type="compositionally biased region" description="Polar residues" evidence="4">
    <location>
        <begin position="220"/>
        <end position="236"/>
    </location>
</feature>
<keyword evidence="1 3" id="KW-0863">Zinc-finger</keyword>
<sequence>MLFESKKATGNLHVYIFKCGAKLTSVFDVRVEDPGRPGPAHAEMPPGSTFGLAAYDRGRLHGKDFGDDHHAKMQAADHLTKPAAHLSETGGRVAGNSSWLYTEKPEAKTAAEQAVCDMDIHEHYVRLAVQIHLLETGELFSSVQQLYLASQEIAESPEKQATVTKKLHLAEVSARSPKQLPGDVAEDGAGTGLTTDKAKEMAGDAELNYAAPEIAKPQPHENQFSATTPTTDNPQSELRDKVRTLTQQNQKLERRKKCRVCRKVDLATSGITFLPCGHFITCEDCAEKCDDCPACGKNIMGTGRVFMDGHRELFPPQSGSSDEG</sequence>
<protein>
    <recommendedName>
        <fullName evidence="5">RING-type domain-containing protein</fullName>
    </recommendedName>
</protein>
<evidence type="ECO:0000256" key="4">
    <source>
        <dbReference type="SAM" id="MobiDB-lite"/>
    </source>
</evidence>
<dbReference type="Proteomes" id="UP001519460">
    <property type="component" value="Unassembled WGS sequence"/>
</dbReference>
<keyword evidence="7" id="KW-1185">Reference proteome</keyword>
<dbReference type="AlphaFoldDB" id="A0ABD0LPX0"/>
<keyword evidence="1 3" id="KW-0479">Metal-binding</keyword>
<dbReference type="Gene3D" id="3.30.40.10">
    <property type="entry name" value="Zinc/RING finger domain, C3HC4 (zinc finger)"/>
    <property type="match status" value="1"/>
</dbReference>
<dbReference type="InterPro" id="IPR050784">
    <property type="entry name" value="IAP"/>
</dbReference>
<evidence type="ECO:0000313" key="7">
    <source>
        <dbReference type="Proteomes" id="UP001519460"/>
    </source>
</evidence>
<proteinExistence type="predicted"/>
<keyword evidence="2" id="KW-0862">Zinc</keyword>
<dbReference type="InterPro" id="IPR001841">
    <property type="entry name" value="Znf_RING"/>
</dbReference>
<dbReference type="Pfam" id="PF13920">
    <property type="entry name" value="zf-C3HC4_3"/>
    <property type="match status" value="1"/>
</dbReference>
<evidence type="ECO:0000256" key="2">
    <source>
        <dbReference type="ARBA" id="ARBA00022833"/>
    </source>
</evidence>
<gene>
    <name evidence="6" type="ORF">BaRGS_00007337</name>
</gene>
<dbReference type="PANTHER" id="PTHR10044">
    <property type="entry name" value="INHIBITOR OF APOPTOSIS"/>
    <property type="match status" value="1"/>
</dbReference>
<dbReference type="GO" id="GO:0008270">
    <property type="term" value="F:zinc ion binding"/>
    <property type="evidence" value="ECO:0007669"/>
    <property type="project" value="UniProtKB-KW"/>
</dbReference>
<accession>A0ABD0LPX0</accession>
<feature type="domain" description="RING-type" evidence="5">
    <location>
        <begin position="258"/>
        <end position="295"/>
    </location>
</feature>
<name>A0ABD0LPX0_9CAEN</name>
<dbReference type="PROSITE" id="PS50089">
    <property type="entry name" value="ZF_RING_2"/>
    <property type="match status" value="1"/>
</dbReference>
<dbReference type="InterPro" id="IPR013083">
    <property type="entry name" value="Znf_RING/FYVE/PHD"/>
</dbReference>
<dbReference type="EMBL" id="JACVVK020000031">
    <property type="protein sequence ID" value="KAK7501533.1"/>
    <property type="molecule type" value="Genomic_DNA"/>
</dbReference>
<feature type="non-terminal residue" evidence="6">
    <location>
        <position position="324"/>
    </location>
</feature>
<feature type="region of interest" description="Disordered" evidence="4">
    <location>
        <begin position="215"/>
        <end position="239"/>
    </location>
</feature>
<evidence type="ECO:0000256" key="3">
    <source>
        <dbReference type="PROSITE-ProRule" id="PRU00175"/>
    </source>
</evidence>
<reference evidence="6 7" key="1">
    <citation type="journal article" date="2023" name="Sci. Data">
        <title>Genome assembly of the Korean intertidal mud-creeper Batillaria attramentaria.</title>
        <authorList>
            <person name="Patra A.K."/>
            <person name="Ho P.T."/>
            <person name="Jun S."/>
            <person name="Lee S.J."/>
            <person name="Kim Y."/>
            <person name="Won Y.J."/>
        </authorList>
    </citation>
    <scope>NUCLEOTIDE SEQUENCE [LARGE SCALE GENOMIC DNA]</scope>
    <source>
        <strain evidence="6">Wonlab-2016</strain>
    </source>
</reference>
<comment type="caution">
    <text evidence="6">The sequence shown here is derived from an EMBL/GenBank/DDBJ whole genome shotgun (WGS) entry which is preliminary data.</text>
</comment>
<organism evidence="6 7">
    <name type="scientific">Batillaria attramentaria</name>
    <dbReference type="NCBI Taxonomy" id="370345"/>
    <lineage>
        <taxon>Eukaryota</taxon>
        <taxon>Metazoa</taxon>
        <taxon>Spiralia</taxon>
        <taxon>Lophotrochozoa</taxon>
        <taxon>Mollusca</taxon>
        <taxon>Gastropoda</taxon>
        <taxon>Caenogastropoda</taxon>
        <taxon>Sorbeoconcha</taxon>
        <taxon>Cerithioidea</taxon>
        <taxon>Batillariidae</taxon>
        <taxon>Batillaria</taxon>
    </lineage>
</organism>
<evidence type="ECO:0000256" key="1">
    <source>
        <dbReference type="ARBA" id="ARBA00022771"/>
    </source>
</evidence>